<reference evidence="6 7" key="1">
    <citation type="journal article" date="2024" name="J Genomics">
        <title>Draft genome sequencing and assembly of Favolaschia claudopus CIRM-BRFM 2984 isolated from oak limbs.</title>
        <authorList>
            <person name="Navarro D."/>
            <person name="Drula E."/>
            <person name="Chaduli D."/>
            <person name="Cazenave R."/>
            <person name="Ahrendt S."/>
            <person name="Wang J."/>
            <person name="Lipzen A."/>
            <person name="Daum C."/>
            <person name="Barry K."/>
            <person name="Grigoriev I.V."/>
            <person name="Favel A."/>
            <person name="Rosso M.N."/>
            <person name="Martin F."/>
        </authorList>
    </citation>
    <scope>NUCLEOTIDE SEQUENCE [LARGE SCALE GENOMIC DNA]</scope>
    <source>
        <strain evidence="6 7">CIRM-BRFM 2984</strain>
    </source>
</reference>
<accession>A0AAW0AMW8</accession>
<dbReference type="PROSITE" id="PS50865">
    <property type="entry name" value="ZF_MYND_2"/>
    <property type="match status" value="1"/>
</dbReference>
<protein>
    <submittedName>
        <fullName evidence="6">MYND-type domain-containing protein</fullName>
    </submittedName>
</protein>
<feature type="domain" description="MYND-type" evidence="5">
    <location>
        <begin position="1117"/>
        <end position="1153"/>
    </location>
</feature>
<organism evidence="6 7">
    <name type="scientific">Favolaschia claudopus</name>
    <dbReference type="NCBI Taxonomy" id="2862362"/>
    <lineage>
        <taxon>Eukaryota</taxon>
        <taxon>Fungi</taxon>
        <taxon>Dikarya</taxon>
        <taxon>Basidiomycota</taxon>
        <taxon>Agaricomycotina</taxon>
        <taxon>Agaricomycetes</taxon>
        <taxon>Agaricomycetidae</taxon>
        <taxon>Agaricales</taxon>
        <taxon>Marasmiineae</taxon>
        <taxon>Mycenaceae</taxon>
        <taxon>Favolaschia</taxon>
    </lineage>
</organism>
<evidence type="ECO:0000256" key="3">
    <source>
        <dbReference type="ARBA" id="ARBA00022833"/>
    </source>
</evidence>
<evidence type="ECO:0000256" key="1">
    <source>
        <dbReference type="ARBA" id="ARBA00022723"/>
    </source>
</evidence>
<keyword evidence="7" id="KW-1185">Reference proteome</keyword>
<evidence type="ECO:0000313" key="6">
    <source>
        <dbReference type="EMBL" id="KAK7013781.1"/>
    </source>
</evidence>
<dbReference type="InterPro" id="IPR002893">
    <property type="entry name" value="Znf_MYND"/>
</dbReference>
<evidence type="ECO:0000256" key="4">
    <source>
        <dbReference type="PROSITE-ProRule" id="PRU00134"/>
    </source>
</evidence>
<feature type="non-terminal residue" evidence="6">
    <location>
        <position position="1"/>
    </location>
</feature>
<dbReference type="Pfam" id="PF14737">
    <property type="entry name" value="DUF4470"/>
    <property type="match status" value="1"/>
</dbReference>
<sequence>MWDMRRRPLFLPTTMAQLLFWPGKLFFYPIGNTSAVSLARDVSPDKDISLLLLGCGDPRNVLFTLVSEHNSAIRKLDFTCVDFEPGVLARNVLLLSLIIDKKPMDQIFDIFFHFYLEPHTLGLLVSQCQALVDASATLAKWRASLYGSTLHMSSEHTLAQLRLHWQQYSSMHKLPKSDLQPILTRFKAAMTGRQTASADRIWKHTSRSAGPLIDLAGPTMSNCFDHYWKHGTTFVSPTRRSAATLLNPTFVYSRGGTTCDVHYGSDPLTPFHLAPVFGNNAAPSHEDVMKCVRAQFHTWCTAFHNYHGHAQCIVRFFFADAIFATRALKVLADSGTVKTRIPVCQWHTDIITFDKEEYKNAAPVLFDVVDTSNLDDHLGLLNVMITSIPLLPAAGNGVLYLQSLLVQTSDGDIPKDFAKRFHADLSVICVLFQLCPVDFATGYSSRGNVHELKNVTRREGGKQTQFHQVTTWKTLDCDPPVINPWQLGTFLYDWYHALFEEEDSQTFSEKHRVNFTHATTRSSLAYFCRESFVLLLKFVRDQLQVSREDWVAVMDRFIQIQMADQSMKMDKLRFHDCCALMYYHGVYTRPVYHPGFTPRAGPFKNWNVVTPLSRVFLKVPREKLAVLTQDQAATPSLEAGMQGPRMMNVFSCIHAAFGTVSIVGPLNDPRTVFEEDPKGFHGSKPLIVSFVMPSMLLSGHGPRYDDPEKLSIVLVCNSNTANINHYFKTLGPSLEIHSAELFDQENVIVIPEQPMPVRQTIQLPIPSTSYAIGAPGSMKAFFNEENNLFELFSVLTSVQNENAKSAFQSSGNVSVKQISFRTVQLNLEGITQDIVFPFPVVGSKYRLRIARKSLWIELIVPLRTSFNQEGLDANPFPISLQELLPWSIHRINLDSLPTIDLKAKKLYDWLNPHVGAAFSKREVKGSKKKQVDSLRFVKESISSIIVCAAGIRHKGVQRIFALRDKATNNCDTVIFVDQLRFDLSSHTVVCDGFILPLTPARLEQMVQDFSRLFPKMVNIGLDKGEITSWKQLFPALVERCRTWKHLDSCQYVSSGCVPLNTQMEQVSICACGEGKDVQRMSNFALWKPLAKYCTRIALSPLFGVSYLETIGRTDRRCCVCRANAGFTCPKCKKDRYCGKECQAKDWKRHKEVHHES</sequence>
<dbReference type="AlphaFoldDB" id="A0AAW0AMW8"/>
<dbReference type="EMBL" id="JAWWNJ010000058">
    <property type="protein sequence ID" value="KAK7013781.1"/>
    <property type="molecule type" value="Genomic_DNA"/>
</dbReference>
<dbReference type="SUPFAM" id="SSF144232">
    <property type="entry name" value="HIT/MYND zinc finger-like"/>
    <property type="match status" value="1"/>
</dbReference>
<name>A0AAW0AMW8_9AGAR</name>
<keyword evidence="2 4" id="KW-0863">Zinc-finger</keyword>
<dbReference type="PANTHER" id="PTHR10237">
    <property type="entry name" value="DEFORMED EPIDERMAL AUTOREGULATORY FACTOR 1 HOMOLOG SUPPRESSIN"/>
    <property type="match status" value="1"/>
</dbReference>
<dbReference type="Gene3D" id="6.10.140.2220">
    <property type="match status" value="1"/>
</dbReference>
<keyword evidence="3" id="KW-0862">Zinc</keyword>
<dbReference type="PANTHER" id="PTHR10237:SF15">
    <property type="entry name" value="LD37257P"/>
    <property type="match status" value="1"/>
</dbReference>
<dbReference type="Pfam" id="PF01753">
    <property type="entry name" value="zf-MYND"/>
    <property type="match status" value="1"/>
</dbReference>
<dbReference type="Proteomes" id="UP001362999">
    <property type="component" value="Unassembled WGS sequence"/>
</dbReference>
<dbReference type="GO" id="GO:0005634">
    <property type="term" value="C:nucleus"/>
    <property type="evidence" value="ECO:0007669"/>
    <property type="project" value="TreeGrafter"/>
</dbReference>
<gene>
    <name evidence="6" type="ORF">R3P38DRAFT_3003935</name>
</gene>
<proteinExistence type="predicted"/>
<dbReference type="GO" id="GO:0000981">
    <property type="term" value="F:DNA-binding transcription factor activity, RNA polymerase II-specific"/>
    <property type="evidence" value="ECO:0007669"/>
    <property type="project" value="TreeGrafter"/>
</dbReference>
<dbReference type="InterPro" id="IPR027974">
    <property type="entry name" value="DUF4470"/>
</dbReference>
<evidence type="ECO:0000256" key="2">
    <source>
        <dbReference type="ARBA" id="ARBA00022771"/>
    </source>
</evidence>
<dbReference type="GO" id="GO:0008270">
    <property type="term" value="F:zinc ion binding"/>
    <property type="evidence" value="ECO:0007669"/>
    <property type="project" value="UniProtKB-KW"/>
</dbReference>
<comment type="caution">
    <text evidence="6">The sequence shown here is derived from an EMBL/GenBank/DDBJ whole genome shotgun (WGS) entry which is preliminary data.</text>
</comment>
<dbReference type="InterPro" id="IPR024119">
    <property type="entry name" value="TF_DEAF-1"/>
</dbReference>
<evidence type="ECO:0000259" key="5">
    <source>
        <dbReference type="PROSITE" id="PS50865"/>
    </source>
</evidence>
<keyword evidence="1" id="KW-0479">Metal-binding</keyword>
<evidence type="ECO:0000313" key="7">
    <source>
        <dbReference type="Proteomes" id="UP001362999"/>
    </source>
</evidence>